<dbReference type="EMBL" id="FRAP01000003">
    <property type="protein sequence ID" value="SHK20764.1"/>
    <property type="molecule type" value="Genomic_DNA"/>
</dbReference>
<dbReference type="SUPFAM" id="SSF53335">
    <property type="entry name" value="S-adenosyl-L-methionine-dependent methyltransferases"/>
    <property type="match status" value="1"/>
</dbReference>
<protein>
    <recommendedName>
        <fullName evidence="1">THUMP-like domain-containing protein</fullName>
    </recommendedName>
</protein>
<dbReference type="Pfam" id="PF18096">
    <property type="entry name" value="Thump_like"/>
    <property type="match status" value="1"/>
</dbReference>
<keyword evidence="3" id="KW-1185">Reference proteome</keyword>
<dbReference type="STRING" id="1848.SAMN05443637_103383"/>
<dbReference type="InterPro" id="IPR029063">
    <property type="entry name" value="SAM-dependent_MTases_sf"/>
</dbReference>
<evidence type="ECO:0000259" key="1">
    <source>
        <dbReference type="Pfam" id="PF18096"/>
    </source>
</evidence>
<evidence type="ECO:0000313" key="3">
    <source>
        <dbReference type="Proteomes" id="UP000184363"/>
    </source>
</evidence>
<evidence type="ECO:0000313" key="2">
    <source>
        <dbReference type="EMBL" id="SHK20764.1"/>
    </source>
</evidence>
<feature type="domain" description="THUMP-like" evidence="1">
    <location>
        <begin position="313"/>
        <end position="386"/>
    </location>
</feature>
<organism evidence="2 3">
    <name type="scientific">Pseudonocardia thermophila</name>
    <dbReference type="NCBI Taxonomy" id="1848"/>
    <lineage>
        <taxon>Bacteria</taxon>
        <taxon>Bacillati</taxon>
        <taxon>Actinomycetota</taxon>
        <taxon>Actinomycetes</taxon>
        <taxon>Pseudonocardiales</taxon>
        <taxon>Pseudonocardiaceae</taxon>
        <taxon>Pseudonocardia</taxon>
    </lineage>
</organism>
<dbReference type="InterPro" id="IPR041497">
    <property type="entry name" value="Thump-like"/>
</dbReference>
<proteinExistence type="predicted"/>
<dbReference type="AlphaFoldDB" id="A0A1M6QKG4"/>
<reference evidence="2 3" key="1">
    <citation type="submission" date="2016-11" db="EMBL/GenBank/DDBJ databases">
        <authorList>
            <person name="Jaros S."/>
            <person name="Januszkiewicz K."/>
            <person name="Wedrychowicz H."/>
        </authorList>
    </citation>
    <scope>NUCLEOTIDE SEQUENCE [LARGE SCALE GENOMIC DNA]</scope>
    <source>
        <strain evidence="2 3">DSM 43832</strain>
    </source>
</reference>
<sequence>MDLARLDALAGPDGQAVLAELAGLGPAELTGPAGLRLGARLRERYPTELVVDAFGLAELRLRARAKFAGAADMWFTRDGLEQASAQEVAEHRRARFAGLGRLADLCCGIGGDLLALARDHDVLAVDRDPVHLWMAARNAAVHGLAVTTAEADVREIDLTGVAAAFVDPARRSGGRRHRTGASEPPLAWCTGLTERVAAVGIKAAPGVEHDVVPPGWEIEFVSVGRELKEAVLWSPALAGARTRATVLPAGAELLPAPGDPVPVREPGRYLLDPDPAVTRAGLVAELARATGTWQLDEKIAFLSGDACLTTPFARTLRVLDSGPWHQKTLLRRLRAVDAGAVDIRRRGLAGDVDALHRALQRGLTGSRRVTLVMTRLADRPWALICEDA</sequence>
<dbReference type="Gene3D" id="3.40.50.150">
    <property type="entry name" value="Vaccinia Virus protein VP39"/>
    <property type="match status" value="1"/>
</dbReference>
<dbReference type="Proteomes" id="UP000184363">
    <property type="component" value="Unassembled WGS sequence"/>
</dbReference>
<accession>A0A1M6QKG4</accession>
<name>A0A1M6QKG4_PSETH</name>
<dbReference type="RefSeq" id="WP_073455880.1">
    <property type="nucleotide sequence ID" value="NZ_CALGVN010000065.1"/>
</dbReference>
<gene>
    <name evidence="2" type="ORF">SAMN05443637_103383</name>
</gene>